<gene>
    <name evidence="7" type="ORF">JYB85_00660</name>
</gene>
<dbReference type="Pfam" id="PF00990">
    <property type="entry name" value="GGDEF"/>
    <property type="match status" value="1"/>
</dbReference>
<dbReference type="CDD" id="cd06225">
    <property type="entry name" value="HAMP"/>
    <property type="match status" value="1"/>
</dbReference>
<dbReference type="NCBIfam" id="TIGR00254">
    <property type="entry name" value="GGDEF"/>
    <property type="match status" value="1"/>
</dbReference>
<dbReference type="PROSITE" id="PS50885">
    <property type="entry name" value="HAMP"/>
    <property type="match status" value="1"/>
</dbReference>
<dbReference type="Pfam" id="PF13426">
    <property type="entry name" value="PAS_9"/>
    <property type="match status" value="1"/>
</dbReference>
<keyword evidence="8" id="KW-1185">Reference proteome</keyword>
<evidence type="ECO:0000259" key="6">
    <source>
        <dbReference type="PROSITE" id="PS50887"/>
    </source>
</evidence>
<dbReference type="SUPFAM" id="SSF55785">
    <property type="entry name" value="PYP-like sensor domain (PAS domain)"/>
    <property type="match status" value="1"/>
</dbReference>
<dbReference type="InterPro" id="IPR035965">
    <property type="entry name" value="PAS-like_dom_sf"/>
</dbReference>
<dbReference type="CDD" id="cd01948">
    <property type="entry name" value="EAL"/>
    <property type="match status" value="1"/>
</dbReference>
<dbReference type="PROSITE" id="PS50113">
    <property type="entry name" value="PAC"/>
    <property type="match status" value="1"/>
</dbReference>
<evidence type="ECO:0000313" key="8">
    <source>
        <dbReference type="Proteomes" id="UP000663207"/>
    </source>
</evidence>
<dbReference type="NCBIfam" id="TIGR00229">
    <property type="entry name" value="sensory_box"/>
    <property type="match status" value="1"/>
</dbReference>
<dbReference type="InterPro" id="IPR000700">
    <property type="entry name" value="PAS-assoc_C"/>
</dbReference>
<dbReference type="RefSeq" id="WP_207380635.1">
    <property type="nucleotide sequence ID" value="NZ_CP071502.1"/>
</dbReference>
<dbReference type="PANTHER" id="PTHR44757">
    <property type="entry name" value="DIGUANYLATE CYCLASE DGCP"/>
    <property type="match status" value="1"/>
</dbReference>
<dbReference type="Gene3D" id="3.30.450.20">
    <property type="entry name" value="PAS domain"/>
    <property type="match status" value="1"/>
</dbReference>
<proteinExistence type="predicted"/>
<organism evidence="7 8">
    <name type="scientific">Shewanella sedimentimangrovi</name>
    <dbReference type="NCBI Taxonomy" id="2814293"/>
    <lineage>
        <taxon>Bacteria</taxon>
        <taxon>Pseudomonadati</taxon>
        <taxon>Pseudomonadota</taxon>
        <taxon>Gammaproteobacteria</taxon>
        <taxon>Alteromonadales</taxon>
        <taxon>Shewanellaceae</taxon>
        <taxon>Shewanella</taxon>
    </lineage>
</organism>
<dbReference type="PROSITE" id="PS50887">
    <property type="entry name" value="GGDEF"/>
    <property type="match status" value="1"/>
</dbReference>
<dbReference type="InterPro" id="IPR052155">
    <property type="entry name" value="Biofilm_reg_signaling"/>
</dbReference>
<dbReference type="PANTHER" id="PTHR44757:SF2">
    <property type="entry name" value="BIOFILM ARCHITECTURE MAINTENANCE PROTEIN MBAA"/>
    <property type="match status" value="1"/>
</dbReference>
<dbReference type="InterPro" id="IPR035919">
    <property type="entry name" value="EAL_sf"/>
</dbReference>
<dbReference type="SUPFAM" id="SSF141868">
    <property type="entry name" value="EAL domain-like"/>
    <property type="match status" value="1"/>
</dbReference>
<dbReference type="InterPro" id="IPR001610">
    <property type="entry name" value="PAC"/>
</dbReference>
<dbReference type="Gene3D" id="3.20.20.450">
    <property type="entry name" value="EAL domain"/>
    <property type="match status" value="1"/>
</dbReference>
<dbReference type="CDD" id="cd01949">
    <property type="entry name" value="GGDEF"/>
    <property type="match status" value="1"/>
</dbReference>
<reference evidence="7 8" key="1">
    <citation type="submission" date="2021-03" db="EMBL/GenBank/DDBJ databases">
        <title>Novel species identification of genus Shewanella.</title>
        <authorList>
            <person name="Liu G."/>
            <person name="Zhang Q."/>
        </authorList>
    </citation>
    <scope>NUCLEOTIDE SEQUENCE [LARGE SCALE GENOMIC DNA]</scope>
    <source>
        <strain evidence="7 8">FJAT-52962</strain>
    </source>
</reference>
<feature type="domain" description="HAMP" evidence="5">
    <location>
        <begin position="433"/>
        <end position="486"/>
    </location>
</feature>
<dbReference type="InterPro" id="IPR001633">
    <property type="entry name" value="EAL_dom"/>
</dbReference>
<keyword evidence="1" id="KW-1133">Transmembrane helix</keyword>
<dbReference type="SMART" id="SM00086">
    <property type="entry name" value="PAC"/>
    <property type="match status" value="1"/>
</dbReference>
<feature type="domain" description="PAC" evidence="3">
    <location>
        <begin position="558"/>
        <end position="612"/>
    </location>
</feature>
<evidence type="ECO:0000259" key="4">
    <source>
        <dbReference type="PROSITE" id="PS50883"/>
    </source>
</evidence>
<feature type="domain" description="EAL" evidence="4">
    <location>
        <begin position="786"/>
        <end position="1042"/>
    </location>
</feature>
<dbReference type="SMART" id="SM00267">
    <property type="entry name" value="GGDEF"/>
    <property type="match status" value="1"/>
</dbReference>
<evidence type="ECO:0000259" key="2">
    <source>
        <dbReference type="PROSITE" id="PS50112"/>
    </source>
</evidence>
<dbReference type="InterPro" id="IPR000014">
    <property type="entry name" value="PAS"/>
</dbReference>
<feature type="domain" description="PAS" evidence="2">
    <location>
        <begin position="487"/>
        <end position="533"/>
    </location>
</feature>
<evidence type="ECO:0000256" key="1">
    <source>
        <dbReference type="SAM" id="Phobius"/>
    </source>
</evidence>
<dbReference type="Proteomes" id="UP000663207">
    <property type="component" value="Chromosome"/>
</dbReference>
<dbReference type="SUPFAM" id="SSF55073">
    <property type="entry name" value="Nucleotide cyclase"/>
    <property type="match status" value="1"/>
</dbReference>
<dbReference type="Gene3D" id="3.30.70.270">
    <property type="match status" value="1"/>
</dbReference>
<dbReference type="EMBL" id="CP071502">
    <property type="protein sequence ID" value="QSX37404.1"/>
    <property type="molecule type" value="Genomic_DNA"/>
</dbReference>
<dbReference type="InterPro" id="IPR029787">
    <property type="entry name" value="Nucleotide_cyclase"/>
</dbReference>
<dbReference type="Pfam" id="PF00563">
    <property type="entry name" value="EAL"/>
    <property type="match status" value="1"/>
</dbReference>
<protein>
    <submittedName>
        <fullName evidence="7">EAL domain-containing protein</fullName>
    </submittedName>
</protein>
<dbReference type="InterPro" id="IPR003660">
    <property type="entry name" value="HAMP_dom"/>
</dbReference>
<dbReference type="InterPro" id="IPR000160">
    <property type="entry name" value="GGDEF_dom"/>
</dbReference>
<dbReference type="InterPro" id="IPR043128">
    <property type="entry name" value="Rev_trsase/Diguanyl_cyclase"/>
</dbReference>
<evidence type="ECO:0000259" key="3">
    <source>
        <dbReference type="PROSITE" id="PS50113"/>
    </source>
</evidence>
<dbReference type="PROSITE" id="PS50112">
    <property type="entry name" value="PAS"/>
    <property type="match status" value="1"/>
</dbReference>
<evidence type="ECO:0000313" key="7">
    <source>
        <dbReference type="EMBL" id="QSX37404.1"/>
    </source>
</evidence>
<keyword evidence="1" id="KW-0472">Membrane</keyword>
<feature type="domain" description="GGDEF" evidence="6">
    <location>
        <begin position="644"/>
        <end position="777"/>
    </location>
</feature>
<dbReference type="Gene3D" id="6.10.340.10">
    <property type="match status" value="1"/>
</dbReference>
<dbReference type="SMART" id="SM00091">
    <property type="entry name" value="PAS"/>
    <property type="match status" value="1"/>
</dbReference>
<dbReference type="PROSITE" id="PS50883">
    <property type="entry name" value="EAL"/>
    <property type="match status" value="1"/>
</dbReference>
<sequence>MLSLHHLGLRQKLILFAILPLVLLALMGMNRAWELHQATKADNHNSQAIIVAGDIAALLEQLQQEQLLLLTWPNSPMAELETSGERSNQLLEQLLASDAVKDLQQQIQPLPGDMRLGNCLDEIRRLGYQLALQRQNQHAVGVAGPLPFSPLKQWLMLLLSQLQYQSQDLQQARAYGELSEVFQLAELTVRENELVPLILAGKVSLDAFNALALAQEHTLQRAKETFSPAHRQGLGLVQASLTQQKLELLRRQIQGQYRLRDQANELEHLVAGSGLLQSFQLYWQGGDNTDLQRFQLDWQAARQLLDAMLGSPFLGEDQQLALGQLHQGLLELKRLSNQRPQPKSSAAAPFVPPLKAALSTLQQPSQTMLLDQWHALTQERLGQLHALGQEIRLQIARQSQQQQKLTLFYICFYLLMANLILIASIWLGRKIIASFMNKIAAIARDMRRMADNPNLELSIDIKGSDEIADMALAMNKMLSEYQKFRKDLGRAAAVFEYSAEGIMVTDADNHIEMVNPAFSRITGYSLAEVKGRNPSMLSAHRNPPHLYETMWQSLANQDKWEGEIWNRRKDGQIYPEYLAITVVRNDAGEVVQHIGLFMDISRRKQYEQDIWYQAHFDPLTQLPNRKLFAERLQHEISLARHDERKLAVISLDLDRFKFINDTQGHSLGDELLKAVAARLQSHMGKADFLARIGGDEFVIILPRLANDLAIEQVATRLATCLDGNFELGGQSLGISASMGIGLYPEDGSDVETLCRNAETAMYQAKDDGRNTFRYFTPGLHRAMSERLDLEQKLRQAVQTEAFCLHYQPIVDMHQGTVTGVEALLRWPQADGSFISPDRFIPVAEETGLIETLGQWVLEQALADLAKWHARGWPLTMAINVSGAQLQHTKGDGFDMLLAKALERHQLDASQVHIEITESMLMDDNSRGLVNLRRIARLGCDIYLDDFGTGYSSLSYLKKFPISVIKIDRSFVERLPQGESDAGLVRAIVNMGQSLGMKLVAEGIETEAQWQFLASLGCDYGQGYLLSRPHSFEEISAWLPQQQLPGQCVNQ</sequence>
<accession>A0ABX7R143</accession>
<dbReference type="CDD" id="cd00130">
    <property type="entry name" value="PAS"/>
    <property type="match status" value="1"/>
</dbReference>
<evidence type="ECO:0000259" key="5">
    <source>
        <dbReference type="PROSITE" id="PS50885"/>
    </source>
</evidence>
<keyword evidence="1" id="KW-0812">Transmembrane</keyword>
<dbReference type="SMART" id="SM00052">
    <property type="entry name" value="EAL"/>
    <property type="match status" value="1"/>
</dbReference>
<name>A0ABX7R143_9GAMM</name>
<feature type="transmembrane region" description="Helical" evidence="1">
    <location>
        <begin position="407"/>
        <end position="428"/>
    </location>
</feature>